<evidence type="ECO:0000256" key="1">
    <source>
        <dbReference type="SAM" id="Phobius"/>
    </source>
</evidence>
<dbReference type="Proteomes" id="UP000317265">
    <property type="component" value="Unassembled WGS sequence"/>
</dbReference>
<gene>
    <name evidence="3" type="ORF">DSO09_03315</name>
    <name evidence="2" type="ORF">EF809_05935</name>
</gene>
<keyword evidence="1" id="KW-0812">Transmembrane</keyword>
<sequence>MLDILLLGEYAILILIDWLRGIQGWGLPGFGLPGTPWTGTWLLIYISEWLCWFIIPIVTMLWWRSWAKKHPGLLEEI</sequence>
<evidence type="ECO:0000313" key="2">
    <source>
        <dbReference type="EMBL" id="RZN55262.1"/>
    </source>
</evidence>
<evidence type="ECO:0000313" key="3">
    <source>
        <dbReference type="EMBL" id="TDA38887.1"/>
    </source>
</evidence>
<dbReference type="AlphaFoldDB" id="A0A520KE35"/>
<dbReference type="Proteomes" id="UP000316080">
    <property type="component" value="Unassembled WGS sequence"/>
</dbReference>
<dbReference type="EMBL" id="RXIH01000046">
    <property type="protein sequence ID" value="RZN55262.1"/>
    <property type="molecule type" value="Genomic_DNA"/>
</dbReference>
<comment type="caution">
    <text evidence="2">The sequence shown here is derived from an EMBL/GenBank/DDBJ whole genome shotgun (WGS) entry which is preliminary data.</text>
</comment>
<name>A0A520KE35_9CREN</name>
<evidence type="ECO:0000313" key="5">
    <source>
        <dbReference type="Proteomes" id="UP000317265"/>
    </source>
</evidence>
<organism evidence="2 4">
    <name type="scientific">Thermoproteota archaeon</name>
    <dbReference type="NCBI Taxonomy" id="2056631"/>
    <lineage>
        <taxon>Archaea</taxon>
        <taxon>Thermoproteota</taxon>
    </lineage>
</organism>
<evidence type="ECO:0000313" key="4">
    <source>
        <dbReference type="Proteomes" id="UP000316080"/>
    </source>
</evidence>
<proteinExistence type="predicted"/>
<reference evidence="3 5" key="1">
    <citation type="journal article" date="2019" name="Nat. Microbiol.">
        <title>Expanding anaerobic alkane metabolism in the domain of Archaea.</title>
        <authorList>
            <person name="Wang Y."/>
            <person name="Wegener G."/>
            <person name="Hou J."/>
            <person name="Wang F."/>
            <person name="Xiao X."/>
        </authorList>
    </citation>
    <scope>NUCLEOTIDE SEQUENCE [LARGE SCALE GENOMIC DNA]</scope>
    <source>
        <strain evidence="3">WYZ-LMO11</strain>
    </source>
</reference>
<keyword evidence="1" id="KW-1133">Transmembrane helix</keyword>
<accession>A0A520KE35</accession>
<reference evidence="2 4" key="2">
    <citation type="journal article" date="2019" name="Nat. Microbiol.">
        <title>Wide diversity of methane and short-chain alkane metabolisms in uncultured archaea.</title>
        <authorList>
            <person name="Borrel G."/>
            <person name="Adam P.S."/>
            <person name="McKay L.J."/>
            <person name="Chen L.X."/>
            <person name="Sierra-Garcia I.N."/>
            <person name="Sieber C.M."/>
            <person name="Letourneur Q."/>
            <person name="Ghozlane A."/>
            <person name="Andersen G.L."/>
            <person name="Li W.J."/>
            <person name="Hallam S.J."/>
            <person name="Muyzer G."/>
            <person name="de Oliveira V.M."/>
            <person name="Inskeep W.P."/>
            <person name="Banfield J.F."/>
            <person name="Gribaldo S."/>
        </authorList>
    </citation>
    <scope>NUCLEOTIDE SEQUENCE [LARGE SCALE GENOMIC DNA]</scope>
    <source>
        <strain evidence="2">Verst-YHS</strain>
    </source>
</reference>
<dbReference type="EMBL" id="QNVI01000041">
    <property type="protein sequence ID" value="TDA38887.1"/>
    <property type="molecule type" value="Genomic_DNA"/>
</dbReference>
<protein>
    <submittedName>
        <fullName evidence="2">Uncharacterized protein</fullName>
    </submittedName>
</protein>
<keyword evidence="1" id="KW-0472">Membrane</keyword>
<feature type="transmembrane region" description="Helical" evidence="1">
    <location>
        <begin position="42"/>
        <end position="63"/>
    </location>
</feature>